<protein>
    <recommendedName>
        <fullName evidence="2">protein-serine/threonine phosphatase</fullName>
        <ecNumber evidence="2">3.1.3.16</ecNumber>
    </recommendedName>
</protein>
<feature type="compositionally biased region" description="Polar residues" evidence="7">
    <location>
        <begin position="420"/>
        <end position="468"/>
    </location>
</feature>
<dbReference type="InterPro" id="IPR023214">
    <property type="entry name" value="HAD_sf"/>
</dbReference>
<evidence type="ECO:0000256" key="4">
    <source>
        <dbReference type="ARBA" id="ARBA00023242"/>
    </source>
</evidence>
<dbReference type="GeneID" id="106471906"/>
<dbReference type="InterPro" id="IPR001357">
    <property type="entry name" value="BRCT_dom"/>
</dbReference>
<evidence type="ECO:0000256" key="2">
    <source>
        <dbReference type="ARBA" id="ARBA00013081"/>
    </source>
</evidence>
<dbReference type="CDD" id="cd17729">
    <property type="entry name" value="BRCT_CTDP1"/>
    <property type="match status" value="1"/>
</dbReference>
<accession>A0ABM1TK30</accession>
<feature type="domain" description="BRCT" evidence="8">
    <location>
        <begin position="770"/>
        <end position="870"/>
    </location>
</feature>
<evidence type="ECO:0000256" key="3">
    <source>
        <dbReference type="ARBA" id="ARBA00022801"/>
    </source>
</evidence>
<keyword evidence="10" id="KW-1185">Reference proteome</keyword>
<evidence type="ECO:0000256" key="5">
    <source>
        <dbReference type="ARBA" id="ARBA00047761"/>
    </source>
</evidence>
<dbReference type="Pfam" id="PF03031">
    <property type="entry name" value="NIF"/>
    <property type="match status" value="1"/>
</dbReference>
<evidence type="ECO:0000256" key="1">
    <source>
        <dbReference type="ARBA" id="ARBA00004123"/>
    </source>
</evidence>
<feature type="region of interest" description="Disordered" evidence="7">
    <location>
        <begin position="303"/>
        <end position="499"/>
    </location>
</feature>
<proteinExistence type="predicted"/>
<feature type="compositionally biased region" description="Basic and acidic residues" evidence="7">
    <location>
        <begin position="1022"/>
        <end position="1031"/>
    </location>
</feature>
<reference evidence="11" key="1">
    <citation type="submission" date="2025-08" db="UniProtKB">
        <authorList>
            <consortium name="RefSeq"/>
        </authorList>
    </citation>
    <scope>IDENTIFICATION</scope>
    <source>
        <tissue evidence="11">Muscle</tissue>
    </source>
</reference>
<dbReference type="NCBIfam" id="TIGR02250">
    <property type="entry name" value="FCP1_euk"/>
    <property type="match status" value="1"/>
</dbReference>
<evidence type="ECO:0000313" key="10">
    <source>
        <dbReference type="Proteomes" id="UP000694941"/>
    </source>
</evidence>
<comment type="subcellular location">
    <subcellularLocation>
        <location evidence="1">Nucleus</location>
    </subcellularLocation>
</comment>
<evidence type="ECO:0000259" key="9">
    <source>
        <dbReference type="PROSITE" id="PS50969"/>
    </source>
</evidence>
<sequence length="1116" mass="123489">MVSVGKELTFTWQKSAILRHWKIQPGSRLTQGRVLFLFSTDNELKEEATSEEKFKCSVEGTAVSLTVGEGSKLYPGCTVLRYQDCSHATIIKDLCAECGTDLRQLSRDSLAQVVASTSVSMVHTVPELRVNHEQAQKLGQADEDRYLKSRKLALLVDLDQTLIHTTNDNIPNNLKDVYHFQLYGPRSPWYHTRLRPGTRGFLKKMSSIYELHICTFGARAYAHMIAQLIDPGGNLFSHRILSRDECFNPSSKTGNLKALFPCGDSMVCIIDDREDVWNFAPNMVQVKPYHFFKNTGDINAPPGLGKTGESFIFPQPLEPLSGDELSPNKNDELKSNVETNRERISETEEAETVRTQTTEAHNSVKESSKAESSGTVRTRTTEAHNLVKGSSKAESSGTEVGGTVRTQTTEAHNLVKGSSKAESSGTEVGGTVRTQTTETHNSVKGSSKAESSGTEVGGTVRTQTTETHNSVKESSKAESSGTEIEGTVTTQSTKKPFSGNCTSKVEGKADMKYKNIGVIGITVEDQFENSDRVIEKNAGILDDVADDNNISSENSNSVEVLEKDKGCKANILISAGFGAENKESEHEYQSVKSNLHAVDISKNEKSGQYSEDLVSVMTSSGADIKDGLGFEEKQQTTSNGQSKNQNSSHPSKVESLVCSSTVTYSEMNVKYSAATSSNIHNNSDIGEGCVTSSSDEIGAYIATGENKPLGSSKEEEGNEDVMDVPDADDYLLYLEEILQTIHKAYYDIYDQMKTQGHEDIPDLKYVIPYVRRKVLKGVNIVFSGVIPTNMIPEKSKPWIVAKSLGANIFKDLIPASLDKKKATTHVIAAKLGTAKVNRAKRMKGVEIVTPAWLWCCNERWEKVNERLFPLTKDSNYKINPISQNTLNEMRFLDIQSQYFNKAFNAVHPNFEDCPVYDPITGKRVRQQNSSLSLLPRAGIPDEGTFQSDGLLSSFSPQQSALVSSTSEKSSSSCRFSESYSPLLAFSKQDLKDMDQEVEDACSENSGEGRDDDEESDDTDLELIPKKRKEDSSESSSVESLSGGECPRKWKKRKWKQDFEDTLEDEEFDSDDDEKIIKFRRMESYESDKSDSEEYNESIGSVDEEMAAAVEREFLSS</sequence>
<keyword evidence="3" id="KW-0378">Hydrolase</keyword>
<feature type="compositionally biased region" description="Polar residues" evidence="7">
    <location>
        <begin position="635"/>
        <end position="650"/>
    </location>
</feature>
<dbReference type="InterPro" id="IPR015388">
    <property type="entry name" value="FCP1_C"/>
</dbReference>
<dbReference type="PANTHER" id="PTHR23081">
    <property type="entry name" value="RNA POLYMERASE II CTD PHOSPHATASE"/>
    <property type="match status" value="1"/>
</dbReference>
<gene>
    <name evidence="11" type="primary">LOC106471906</name>
</gene>
<organism evidence="10 11">
    <name type="scientific">Limulus polyphemus</name>
    <name type="common">Atlantic horseshoe crab</name>
    <dbReference type="NCBI Taxonomy" id="6850"/>
    <lineage>
        <taxon>Eukaryota</taxon>
        <taxon>Metazoa</taxon>
        <taxon>Ecdysozoa</taxon>
        <taxon>Arthropoda</taxon>
        <taxon>Chelicerata</taxon>
        <taxon>Merostomata</taxon>
        <taxon>Xiphosura</taxon>
        <taxon>Limulidae</taxon>
        <taxon>Limulus</taxon>
    </lineage>
</organism>
<dbReference type="EC" id="3.1.3.16" evidence="2"/>
<dbReference type="PANTHER" id="PTHR23081:SF36">
    <property type="entry name" value="RNA POLYMERASE II SUBUNIT A C-TERMINAL DOMAIN PHOSPHATASE"/>
    <property type="match status" value="1"/>
</dbReference>
<evidence type="ECO:0000313" key="11">
    <source>
        <dbReference type="RefSeq" id="XP_022256236.1"/>
    </source>
</evidence>
<feature type="domain" description="FCP1 homology" evidence="9">
    <location>
        <begin position="147"/>
        <end position="311"/>
    </location>
</feature>
<dbReference type="RefSeq" id="XP_022256236.1">
    <property type="nucleotide sequence ID" value="XM_022400528.1"/>
</dbReference>
<dbReference type="InterPro" id="IPR039189">
    <property type="entry name" value="Fcp1"/>
</dbReference>
<dbReference type="CDD" id="cd07521">
    <property type="entry name" value="HAD_FCP1-like"/>
    <property type="match status" value="1"/>
</dbReference>
<dbReference type="InterPro" id="IPR036412">
    <property type="entry name" value="HAD-like_sf"/>
</dbReference>
<feature type="compositionally biased region" description="Low complexity" evidence="7">
    <location>
        <begin position="1033"/>
        <end position="1044"/>
    </location>
</feature>
<evidence type="ECO:0000259" key="8">
    <source>
        <dbReference type="PROSITE" id="PS50172"/>
    </source>
</evidence>
<dbReference type="Pfam" id="PF09309">
    <property type="entry name" value="FCP1_C"/>
    <property type="match status" value="1"/>
</dbReference>
<dbReference type="Gene3D" id="3.40.50.10190">
    <property type="entry name" value="BRCT domain"/>
    <property type="match status" value="1"/>
</dbReference>
<feature type="region of interest" description="Disordered" evidence="7">
    <location>
        <begin position="633"/>
        <end position="654"/>
    </location>
</feature>
<feature type="compositionally biased region" description="Acidic residues" evidence="7">
    <location>
        <begin position="1009"/>
        <end position="1020"/>
    </location>
</feature>
<feature type="region of interest" description="Disordered" evidence="7">
    <location>
        <begin position="993"/>
        <end position="1052"/>
    </location>
</feature>
<keyword evidence="4" id="KW-0539">Nucleus</keyword>
<dbReference type="Gene3D" id="3.40.50.1000">
    <property type="entry name" value="HAD superfamily/HAD-like"/>
    <property type="match status" value="1"/>
</dbReference>
<dbReference type="SUPFAM" id="SSF52113">
    <property type="entry name" value="BRCT domain"/>
    <property type="match status" value="1"/>
</dbReference>
<comment type="catalytic activity">
    <reaction evidence="5">
        <text>O-phospho-L-seryl-[protein] + H2O = L-seryl-[protein] + phosphate</text>
        <dbReference type="Rhea" id="RHEA:20629"/>
        <dbReference type="Rhea" id="RHEA-COMP:9863"/>
        <dbReference type="Rhea" id="RHEA-COMP:11604"/>
        <dbReference type="ChEBI" id="CHEBI:15377"/>
        <dbReference type="ChEBI" id="CHEBI:29999"/>
        <dbReference type="ChEBI" id="CHEBI:43474"/>
        <dbReference type="ChEBI" id="CHEBI:83421"/>
        <dbReference type="EC" id="3.1.3.16"/>
    </reaction>
</comment>
<feature type="compositionally biased region" description="Polar residues" evidence="7">
    <location>
        <begin position="477"/>
        <end position="499"/>
    </location>
</feature>
<dbReference type="SMART" id="SM00292">
    <property type="entry name" value="BRCT"/>
    <property type="match status" value="1"/>
</dbReference>
<feature type="compositionally biased region" description="Basic and acidic residues" evidence="7">
    <location>
        <begin position="329"/>
        <end position="346"/>
    </location>
</feature>
<feature type="compositionally biased region" description="Polar residues" evidence="7">
    <location>
        <begin position="392"/>
        <end position="411"/>
    </location>
</feature>
<comment type="catalytic activity">
    <reaction evidence="6">
        <text>O-phospho-L-threonyl-[protein] + H2O = L-threonyl-[protein] + phosphate</text>
        <dbReference type="Rhea" id="RHEA:47004"/>
        <dbReference type="Rhea" id="RHEA-COMP:11060"/>
        <dbReference type="Rhea" id="RHEA-COMP:11605"/>
        <dbReference type="ChEBI" id="CHEBI:15377"/>
        <dbReference type="ChEBI" id="CHEBI:30013"/>
        <dbReference type="ChEBI" id="CHEBI:43474"/>
        <dbReference type="ChEBI" id="CHEBI:61977"/>
        <dbReference type="EC" id="3.1.3.16"/>
    </reaction>
</comment>
<dbReference type="PROSITE" id="PS50172">
    <property type="entry name" value="BRCT"/>
    <property type="match status" value="1"/>
</dbReference>
<evidence type="ECO:0000256" key="7">
    <source>
        <dbReference type="SAM" id="MobiDB-lite"/>
    </source>
</evidence>
<evidence type="ECO:0000256" key="6">
    <source>
        <dbReference type="ARBA" id="ARBA00048336"/>
    </source>
</evidence>
<dbReference type="InterPro" id="IPR004274">
    <property type="entry name" value="FCP1_dom"/>
</dbReference>
<dbReference type="PROSITE" id="PS50969">
    <property type="entry name" value="FCP1"/>
    <property type="match status" value="1"/>
</dbReference>
<name>A0ABM1TK30_LIMPO</name>
<dbReference type="SMART" id="SM00577">
    <property type="entry name" value="CPDc"/>
    <property type="match status" value="1"/>
</dbReference>
<dbReference type="InterPro" id="IPR011947">
    <property type="entry name" value="FCP1_euk"/>
</dbReference>
<dbReference type="Proteomes" id="UP000694941">
    <property type="component" value="Unplaced"/>
</dbReference>
<dbReference type="SUPFAM" id="SSF56784">
    <property type="entry name" value="HAD-like"/>
    <property type="match status" value="1"/>
</dbReference>
<dbReference type="InterPro" id="IPR036420">
    <property type="entry name" value="BRCT_dom_sf"/>
</dbReference>